<gene>
    <name evidence="2" type="ORF">GGQ93_000252</name>
</gene>
<sequence>MYLPYGALMLLLTFMTYRVAGRDKAGRVMAGVMAVVCVLGSAALFLGRDQIVLGSRHHHDTPGPVAATRAD</sequence>
<accession>A0A7W9C439</accession>
<evidence type="ECO:0000256" key="1">
    <source>
        <dbReference type="SAM" id="Phobius"/>
    </source>
</evidence>
<proteinExistence type="predicted"/>
<feature type="transmembrane region" description="Helical" evidence="1">
    <location>
        <begin position="28"/>
        <end position="47"/>
    </location>
</feature>
<dbReference type="RefSeq" id="WP_224760996.1">
    <property type="nucleotide sequence ID" value="NZ_CAJFZS010000001.1"/>
</dbReference>
<evidence type="ECO:0000313" key="3">
    <source>
        <dbReference type="Proteomes" id="UP000527324"/>
    </source>
</evidence>
<protein>
    <submittedName>
        <fullName evidence="2">Uncharacterized protein</fullName>
    </submittedName>
</protein>
<keyword evidence="3" id="KW-1185">Reference proteome</keyword>
<keyword evidence="1" id="KW-1133">Transmembrane helix</keyword>
<comment type="caution">
    <text evidence="2">The sequence shown here is derived from an EMBL/GenBank/DDBJ whole genome shotgun (WGS) entry which is preliminary data.</text>
</comment>
<dbReference type="EMBL" id="JACHOQ010000001">
    <property type="protein sequence ID" value="MBB5738561.1"/>
    <property type="molecule type" value="Genomic_DNA"/>
</dbReference>
<dbReference type="AlphaFoldDB" id="A0A7W9C439"/>
<dbReference type="Proteomes" id="UP000527324">
    <property type="component" value="Unassembled WGS sequence"/>
</dbReference>
<reference evidence="2 3" key="1">
    <citation type="submission" date="2020-08" db="EMBL/GenBank/DDBJ databases">
        <title>Genomic Encyclopedia of Type Strains, Phase IV (KMG-IV): sequencing the most valuable type-strain genomes for metagenomic binning, comparative biology and taxonomic classification.</title>
        <authorList>
            <person name="Goeker M."/>
        </authorList>
    </citation>
    <scope>NUCLEOTIDE SEQUENCE [LARGE SCALE GENOMIC DNA]</scope>
    <source>
        <strain evidence="2 3">DSM 4731</strain>
    </source>
</reference>
<name>A0A7W9C439_9CAUL</name>
<evidence type="ECO:0000313" key="2">
    <source>
        <dbReference type="EMBL" id="MBB5738561.1"/>
    </source>
</evidence>
<keyword evidence="1" id="KW-0812">Transmembrane</keyword>
<keyword evidence="1" id="KW-0472">Membrane</keyword>
<organism evidence="2 3">
    <name type="scientific">Brevundimonas aurantiaca</name>
    <dbReference type="NCBI Taxonomy" id="74316"/>
    <lineage>
        <taxon>Bacteria</taxon>
        <taxon>Pseudomonadati</taxon>
        <taxon>Pseudomonadota</taxon>
        <taxon>Alphaproteobacteria</taxon>
        <taxon>Caulobacterales</taxon>
        <taxon>Caulobacteraceae</taxon>
        <taxon>Brevundimonas</taxon>
    </lineage>
</organism>